<dbReference type="FunFam" id="3.30.200.20:FF:000097">
    <property type="entry name" value="Probable serine/threonine-protein kinase nek1"/>
    <property type="match status" value="1"/>
</dbReference>
<dbReference type="AlphaFoldDB" id="A0A813S170"/>
<dbReference type="InterPro" id="IPR000719">
    <property type="entry name" value="Prot_kinase_dom"/>
</dbReference>
<dbReference type="Pfam" id="PF00069">
    <property type="entry name" value="Pkinase"/>
    <property type="match status" value="1"/>
</dbReference>
<evidence type="ECO:0000256" key="5">
    <source>
        <dbReference type="ARBA" id="ARBA00022741"/>
    </source>
</evidence>
<evidence type="ECO:0000256" key="9">
    <source>
        <dbReference type="ARBA" id="ARBA00048679"/>
    </source>
</evidence>
<dbReference type="Proteomes" id="UP000663889">
    <property type="component" value="Unassembled WGS sequence"/>
</dbReference>
<keyword evidence="7" id="KW-0067">ATP-binding</keyword>
<dbReference type="EMBL" id="CAJNOU010000002">
    <property type="protein sequence ID" value="CAF0789757.1"/>
    <property type="molecule type" value="Genomic_DNA"/>
</dbReference>
<proteinExistence type="inferred from homology"/>
<comment type="caution">
    <text evidence="11">The sequence shown here is derived from an EMBL/GenBank/DDBJ whole genome shotgun (WGS) entry which is preliminary data.</text>
</comment>
<name>A0A813S170_9BILA</name>
<protein>
    <recommendedName>
        <fullName evidence="2">non-specific serine/threonine protein kinase</fullName>
        <ecNumber evidence="2">2.7.11.1</ecNumber>
    </recommendedName>
</protein>
<evidence type="ECO:0000259" key="10">
    <source>
        <dbReference type="PROSITE" id="PS50011"/>
    </source>
</evidence>
<dbReference type="Gene3D" id="3.30.200.20">
    <property type="entry name" value="Phosphorylase Kinase, domain 1"/>
    <property type="match status" value="1"/>
</dbReference>
<evidence type="ECO:0000256" key="2">
    <source>
        <dbReference type="ARBA" id="ARBA00012513"/>
    </source>
</evidence>
<dbReference type="InterPro" id="IPR008271">
    <property type="entry name" value="Ser/Thr_kinase_AS"/>
</dbReference>
<dbReference type="PIRSF" id="PIRSF000654">
    <property type="entry name" value="Integrin-linked_kinase"/>
    <property type="match status" value="1"/>
</dbReference>
<dbReference type="GO" id="GO:0005524">
    <property type="term" value="F:ATP binding"/>
    <property type="evidence" value="ECO:0007669"/>
    <property type="project" value="UniProtKB-KW"/>
</dbReference>
<evidence type="ECO:0000256" key="3">
    <source>
        <dbReference type="ARBA" id="ARBA00022527"/>
    </source>
</evidence>
<dbReference type="InterPro" id="IPR011009">
    <property type="entry name" value="Kinase-like_dom_sf"/>
</dbReference>
<evidence type="ECO:0000256" key="7">
    <source>
        <dbReference type="ARBA" id="ARBA00022840"/>
    </source>
</evidence>
<accession>A0A813S170</accession>
<keyword evidence="3" id="KW-0723">Serine/threonine-protein kinase</keyword>
<comment type="catalytic activity">
    <reaction evidence="8">
        <text>L-threonyl-[protein] + ATP = O-phospho-L-threonyl-[protein] + ADP + H(+)</text>
        <dbReference type="Rhea" id="RHEA:46608"/>
        <dbReference type="Rhea" id="RHEA-COMP:11060"/>
        <dbReference type="Rhea" id="RHEA-COMP:11605"/>
        <dbReference type="ChEBI" id="CHEBI:15378"/>
        <dbReference type="ChEBI" id="CHEBI:30013"/>
        <dbReference type="ChEBI" id="CHEBI:30616"/>
        <dbReference type="ChEBI" id="CHEBI:61977"/>
        <dbReference type="ChEBI" id="CHEBI:456216"/>
        <dbReference type="EC" id="2.7.11.1"/>
    </reaction>
</comment>
<sequence>MCTPRETAQILMYANRYQQIKKLGQGSFGTAYLVHDTKSKHEKKVIKAIFIGDVSPNESLDAEHEASILARLRHPNIVRFYDSFIDQSYFCIVTEYCEDGDLDQLLKSLRKQRSRLQMDQVIDLFIQLLSAINFLHSKKILHRDIKTSNIFLKRNYIKLGDFGISRLMINTLDKASTFIGTPYYMSPESLRYDGYSMTSDIWSLGCVLYELSVCKRAFERSNIIQTMDAILRESPPALPERFPVKIQQLYLQMLSKEPEKRLKASELLDEFSKIEIKANNTKKLATQSSTPDPESSKLNLLNFSIQT</sequence>
<evidence type="ECO:0000313" key="11">
    <source>
        <dbReference type="EMBL" id="CAF0789757.1"/>
    </source>
</evidence>
<evidence type="ECO:0000313" key="13">
    <source>
        <dbReference type="Proteomes" id="UP000663889"/>
    </source>
</evidence>
<dbReference type="Proteomes" id="UP000663874">
    <property type="component" value="Unassembled WGS sequence"/>
</dbReference>
<gene>
    <name evidence="12" type="ORF">FNK824_LOCUS156</name>
    <name evidence="11" type="ORF">SEV965_LOCUS92</name>
</gene>
<dbReference type="PROSITE" id="PS00108">
    <property type="entry name" value="PROTEIN_KINASE_ST"/>
    <property type="match status" value="1"/>
</dbReference>
<feature type="domain" description="Protein kinase" evidence="10">
    <location>
        <begin position="17"/>
        <end position="272"/>
    </location>
</feature>
<keyword evidence="4" id="KW-0808">Transferase</keyword>
<dbReference type="SMART" id="SM00220">
    <property type="entry name" value="S_TKc"/>
    <property type="match status" value="1"/>
</dbReference>
<dbReference type="CDD" id="cd08215">
    <property type="entry name" value="STKc_Nek"/>
    <property type="match status" value="1"/>
</dbReference>
<dbReference type="Gene3D" id="1.10.510.10">
    <property type="entry name" value="Transferase(Phosphotransferase) domain 1"/>
    <property type="match status" value="1"/>
</dbReference>
<dbReference type="EC" id="2.7.11.1" evidence="2"/>
<reference evidence="11" key="1">
    <citation type="submission" date="2021-02" db="EMBL/GenBank/DDBJ databases">
        <authorList>
            <person name="Nowell W R."/>
        </authorList>
    </citation>
    <scope>NUCLEOTIDE SEQUENCE</scope>
</reference>
<dbReference type="PROSITE" id="PS50011">
    <property type="entry name" value="PROTEIN_KINASE_DOM"/>
    <property type="match status" value="1"/>
</dbReference>
<dbReference type="EMBL" id="CAJOBE010000005">
    <property type="protein sequence ID" value="CAF3534619.1"/>
    <property type="molecule type" value="Genomic_DNA"/>
</dbReference>
<dbReference type="PANTHER" id="PTHR44899">
    <property type="entry name" value="CAMK FAMILY PROTEIN KINASE"/>
    <property type="match status" value="1"/>
</dbReference>
<evidence type="ECO:0000313" key="12">
    <source>
        <dbReference type="EMBL" id="CAF3534619.1"/>
    </source>
</evidence>
<comment type="similarity">
    <text evidence="1">Belongs to the protein kinase superfamily. NEK Ser/Thr protein kinase family. NIMA subfamily.</text>
</comment>
<evidence type="ECO:0000256" key="1">
    <source>
        <dbReference type="ARBA" id="ARBA00010886"/>
    </source>
</evidence>
<evidence type="ECO:0000256" key="4">
    <source>
        <dbReference type="ARBA" id="ARBA00022679"/>
    </source>
</evidence>
<keyword evidence="5" id="KW-0547">Nucleotide-binding</keyword>
<keyword evidence="6" id="KW-0418">Kinase</keyword>
<dbReference type="GO" id="GO:0004674">
    <property type="term" value="F:protein serine/threonine kinase activity"/>
    <property type="evidence" value="ECO:0007669"/>
    <property type="project" value="UniProtKB-KW"/>
</dbReference>
<dbReference type="InterPro" id="IPR051131">
    <property type="entry name" value="NEK_Ser/Thr_kinase_NIMA"/>
</dbReference>
<organism evidence="11 13">
    <name type="scientific">Rotaria sordida</name>
    <dbReference type="NCBI Taxonomy" id="392033"/>
    <lineage>
        <taxon>Eukaryota</taxon>
        <taxon>Metazoa</taxon>
        <taxon>Spiralia</taxon>
        <taxon>Gnathifera</taxon>
        <taxon>Rotifera</taxon>
        <taxon>Eurotatoria</taxon>
        <taxon>Bdelloidea</taxon>
        <taxon>Philodinida</taxon>
        <taxon>Philodinidae</taxon>
        <taxon>Rotaria</taxon>
    </lineage>
</organism>
<comment type="catalytic activity">
    <reaction evidence="9">
        <text>L-seryl-[protein] + ATP = O-phospho-L-seryl-[protein] + ADP + H(+)</text>
        <dbReference type="Rhea" id="RHEA:17989"/>
        <dbReference type="Rhea" id="RHEA-COMP:9863"/>
        <dbReference type="Rhea" id="RHEA-COMP:11604"/>
        <dbReference type="ChEBI" id="CHEBI:15378"/>
        <dbReference type="ChEBI" id="CHEBI:29999"/>
        <dbReference type="ChEBI" id="CHEBI:30616"/>
        <dbReference type="ChEBI" id="CHEBI:83421"/>
        <dbReference type="ChEBI" id="CHEBI:456216"/>
        <dbReference type="EC" id="2.7.11.1"/>
    </reaction>
</comment>
<dbReference type="SUPFAM" id="SSF56112">
    <property type="entry name" value="Protein kinase-like (PK-like)"/>
    <property type="match status" value="1"/>
</dbReference>
<evidence type="ECO:0000256" key="6">
    <source>
        <dbReference type="ARBA" id="ARBA00022777"/>
    </source>
</evidence>
<evidence type="ECO:0000256" key="8">
    <source>
        <dbReference type="ARBA" id="ARBA00047899"/>
    </source>
</evidence>
<dbReference type="PANTHER" id="PTHR44899:SF8">
    <property type="entry name" value="NIMA-RELATED KINASE 11"/>
    <property type="match status" value="1"/>
</dbReference>